<proteinExistence type="predicted"/>
<evidence type="ECO:0000256" key="1">
    <source>
        <dbReference type="SAM" id="Phobius"/>
    </source>
</evidence>
<evidence type="ECO:0000313" key="2">
    <source>
        <dbReference type="EMBL" id="CAE7747386.1"/>
    </source>
</evidence>
<reference evidence="2" key="1">
    <citation type="submission" date="2021-02" db="EMBL/GenBank/DDBJ databases">
        <authorList>
            <person name="Dougan E. K."/>
            <person name="Rhodes N."/>
            <person name="Thang M."/>
            <person name="Chan C."/>
        </authorList>
    </citation>
    <scope>NUCLEOTIDE SEQUENCE</scope>
</reference>
<keyword evidence="1" id="KW-0472">Membrane</keyword>
<organism evidence="2 3">
    <name type="scientific">Symbiodinium pilosum</name>
    <name type="common">Dinoflagellate</name>
    <dbReference type="NCBI Taxonomy" id="2952"/>
    <lineage>
        <taxon>Eukaryota</taxon>
        <taxon>Sar</taxon>
        <taxon>Alveolata</taxon>
        <taxon>Dinophyceae</taxon>
        <taxon>Suessiales</taxon>
        <taxon>Symbiodiniaceae</taxon>
        <taxon>Symbiodinium</taxon>
    </lineage>
</organism>
<name>A0A812XRG5_SYMPI</name>
<feature type="transmembrane region" description="Helical" evidence="1">
    <location>
        <begin position="350"/>
        <end position="370"/>
    </location>
</feature>
<feature type="transmembrane region" description="Helical" evidence="1">
    <location>
        <begin position="48"/>
        <end position="74"/>
    </location>
</feature>
<keyword evidence="3" id="KW-1185">Reference proteome</keyword>
<feature type="transmembrane region" description="Helical" evidence="1">
    <location>
        <begin position="242"/>
        <end position="266"/>
    </location>
</feature>
<dbReference type="AlphaFoldDB" id="A0A812XRG5"/>
<sequence>MASWQVGHRVLRVLYAIGLWGFLLPILTIMATRSIFGRAPRPAFGSAWHVLALTLDIFIGECLSVAGIAFIYLLSFLTAVRSSMPADAAPSQSEGAATPAPVDLQHMVSEVETTDSPESTVSVGIQVDTRQRQEEADPEEDLLNIMGLQGNPVRSLLSMLTFLCANVGGIYTFLGLPSYLGRWILVRVLPWIQALAPEVVMVLTWSSGEESSRSRGAREDRQPAGRPPLELPSAGVNALLDLCALLFGYGALACCMTVLVLGMLLLGATTGRGQNSRCWQACRTLVVAAKTHLFESVSHSWQKLQRLAVALLQLVAFPSYVGHLVLCLLAGPVLHLSQQARASIMSANPFITFVMQLFIGYVHLWGFAFMEGCVANVLMPDVVQRASLNFFVGAINCHRRLFGTMTEELGTTEAAPLPPHWATLKLSLIHVAVHTPLVFAVWYLPAYLLDRFVGEALFPMLLVDQTGIN</sequence>
<feature type="transmembrane region" description="Helical" evidence="1">
    <location>
        <begin position="307"/>
        <end position="329"/>
    </location>
</feature>
<protein>
    <submittedName>
        <fullName evidence="2">MIPEP protein</fullName>
    </submittedName>
</protein>
<feature type="transmembrane region" description="Helical" evidence="1">
    <location>
        <begin position="156"/>
        <end position="176"/>
    </location>
</feature>
<feature type="transmembrane region" description="Helical" evidence="1">
    <location>
        <begin position="12"/>
        <end position="36"/>
    </location>
</feature>
<keyword evidence="1" id="KW-0812">Transmembrane</keyword>
<evidence type="ECO:0000313" key="3">
    <source>
        <dbReference type="Proteomes" id="UP000649617"/>
    </source>
</evidence>
<dbReference type="Proteomes" id="UP000649617">
    <property type="component" value="Unassembled WGS sequence"/>
</dbReference>
<accession>A0A812XRG5</accession>
<dbReference type="EMBL" id="CAJNIZ010046395">
    <property type="protein sequence ID" value="CAE7747386.1"/>
    <property type="molecule type" value="Genomic_DNA"/>
</dbReference>
<comment type="caution">
    <text evidence="2">The sequence shown here is derived from an EMBL/GenBank/DDBJ whole genome shotgun (WGS) entry which is preliminary data.</text>
</comment>
<gene>
    <name evidence="2" type="primary">MIPEP</name>
    <name evidence="2" type="ORF">SPIL2461_LOCUS21592</name>
</gene>
<dbReference type="OrthoDB" id="17530at2759"/>
<feature type="transmembrane region" description="Helical" evidence="1">
    <location>
        <begin position="428"/>
        <end position="449"/>
    </location>
</feature>
<keyword evidence="1" id="KW-1133">Transmembrane helix</keyword>